<dbReference type="PANTHER" id="PTHR36587">
    <property type="entry name" value="EXPRESSION SITE-ASSOCIATED GENE 3 (ESAG3)-LIKE PROTEIN"/>
    <property type="match status" value="1"/>
</dbReference>
<organism evidence="2 3">
    <name type="scientific">Cladosporium halotolerans</name>
    <dbReference type="NCBI Taxonomy" id="1052096"/>
    <lineage>
        <taxon>Eukaryota</taxon>
        <taxon>Fungi</taxon>
        <taxon>Dikarya</taxon>
        <taxon>Ascomycota</taxon>
        <taxon>Pezizomycotina</taxon>
        <taxon>Dothideomycetes</taxon>
        <taxon>Dothideomycetidae</taxon>
        <taxon>Cladosporiales</taxon>
        <taxon>Cladosporiaceae</taxon>
        <taxon>Cladosporium</taxon>
    </lineage>
</organism>
<keyword evidence="3" id="KW-1185">Reference proteome</keyword>
<dbReference type="RefSeq" id="XP_069231699.1">
    <property type="nucleotide sequence ID" value="XM_069371008.1"/>
</dbReference>
<evidence type="ECO:0000313" key="3">
    <source>
        <dbReference type="Proteomes" id="UP000803884"/>
    </source>
</evidence>
<proteinExistence type="predicted"/>
<sequence>MAVFPTAGSRRPRLYILVAGLFLAVVGLSLVGFHDNTRKAVVSKWDDHMRPGRPSAIHAVNETKLHVLIPANNPDVNLCKTLLTSSALGYPDPTLLAWGETYDTDYLLGGGSHLAKISAVLKWLQETTDAADDDLVVMMDAYDIWFQLRPEVLIERYYATNEDANEGLLQRLGTAVEKEGLKQTIIFGSGKRCAPNQVQTIGCFPIPDSPLPHDLYGNNTDSNLGRNLWYSFRQRWLNSGFIMGPKADLRALFKRAAEKATETERDMEYDDGSHGSDFMYHGSDQALFAVIFGEQEYQREVMRRRHYGMADKIRDRAGVPAPNHIYSTLVDDPLNPSFHHQPGKPKASKPDEFGIGLDYFSDFIQQTVNSEEDSKYIVYEDNIPEQVEQNRETFDCPSRVTGQLPNDVLRYGSPLKNIRTDESGSNADRWDHVPLYTNLCLNRIPIMIHHNGDKAAREYQWENMWVQRHARSVVGAMVHEGVDATGGAHLPDRGYLPWTELCPPEYDQEIFR</sequence>
<comment type="caution">
    <text evidence="2">The sequence shown here is derived from an EMBL/GenBank/DDBJ whole genome shotgun (WGS) entry which is preliminary data.</text>
</comment>
<dbReference type="EMBL" id="JAAQHG020000006">
    <property type="protein sequence ID" value="KAL1588594.1"/>
    <property type="molecule type" value="Genomic_DNA"/>
</dbReference>
<keyword evidence="1" id="KW-0812">Transmembrane</keyword>
<protein>
    <submittedName>
        <fullName evidence="2">Uncharacterized protein</fullName>
    </submittedName>
</protein>
<dbReference type="AlphaFoldDB" id="A0AB34KU80"/>
<dbReference type="Proteomes" id="UP000803884">
    <property type="component" value="Unassembled WGS sequence"/>
</dbReference>
<dbReference type="CDD" id="cd22997">
    <property type="entry name" value="GT_LH"/>
    <property type="match status" value="1"/>
</dbReference>
<feature type="transmembrane region" description="Helical" evidence="1">
    <location>
        <begin position="14"/>
        <end position="33"/>
    </location>
</feature>
<gene>
    <name evidence="2" type="ORF">WHR41_02402</name>
</gene>
<dbReference type="PANTHER" id="PTHR36587:SF2">
    <property type="entry name" value="EXPRESSION SITE-ASSOCIATED GENE 3 (ESAG3)-LIKE PROTEIN"/>
    <property type="match status" value="1"/>
</dbReference>
<reference evidence="2 3" key="1">
    <citation type="journal article" date="2020" name="Microbiol. Resour. Announc.">
        <title>Draft Genome Sequence of a Cladosporium Species Isolated from the Mesophotic Ascidian Didemnum maculosum.</title>
        <authorList>
            <person name="Gioti A."/>
            <person name="Siaperas R."/>
            <person name="Nikolaivits E."/>
            <person name="Le Goff G."/>
            <person name="Ouazzani J."/>
            <person name="Kotoulas G."/>
            <person name="Topakas E."/>
        </authorList>
    </citation>
    <scope>NUCLEOTIDE SEQUENCE [LARGE SCALE GENOMIC DNA]</scope>
    <source>
        <strain evidence="2 3">TM138-S3</strain>
    </source>
</reference>
<name>A0AB34KU80_9PEZI</name>
<accession>A0AB34KU80</accession>
<evidence type="ECO:0000313" key="2">
    <source>
        <dbReference type="EMBL" id="KAL1588594.1"/>
    </source>
</evidence>
<evidence type="ECO:0000256" key="1">
    <source>
        <dbReference type="SAM" id="Phobius"/>
    </source>
</evidence>
<keyword evidence="1" id="KW-1133">Transmembrane helix</keyword>
<keyword evidence="1" id="KW-0472">Membrane</keyword>
<dbReference type="GeneID" id="96003846"/>